<organism evidence="1 2">
    <name type="scientific">Fusarium torulosum</name>
    <dbReference type="NCBI Taxonomy" id="33205"/>
    <lineage>
        <taxon>Eukaryota</taxon>
        <taxon>Fungi</taxon>
        <taxon>Dikarya</taxon>
        <taxon>Ascomycota</taxon>
        <taxon>Pezizomycotina</taxon>
        <taxon>Sordariomycetes</taxon>
        <taxon>Hypocreomycetidae</taxon>
        <taxon>Hypocreales</taxon>
        <taxon>Nectriaceae</taxon>
        <taxon>Fusarium</taxon>
    </lineage>
</organism>
<reference evidence="1" key="1">
    <citation type="submission" date="2018-03" db="EMBL/GenBank/DDBJ databases">
        <authorList>
            <person name="Guldener U."/>
        </authorList>
    </citation>
    <scope>NUCLEOTIDE SEQUENCE</scope>
</reference>
<proteinExistence type="predicted"/>
<evidence type="ECO:0000313" key="1">
    <source>
        <dbReference type="EMBL" id="SPJ71726.1"/>
    </source>
</evidence>
<protein>
    <submittedName>
        <fullName evidence="1">Uncharacterized protein</fullName>
    </submittedName>
</protein>
<gene>
    <name evidence="1" type="ORF">FTOL_01454</name>
</gene>
<name>A0AAE8M006_9HYPO</name>
<dbReference type="Proteomes" id="UP001187734">
    <property type="component" value="Unassembled WGS sequence"/>
</dbReference>
<accession>A0AAE8M006</accession>
<evidence type="ECO:0000313" key="2">
    <source>
        <dbReference type="Proteomes" id="UP001187734"/>
    </source>
</evidence>
<dbReference type="EMBL" id="ONZP01000046">
    <property type="protein sequence ID" value="SPJ71726.1"/>
    <property type="molecule type" value="Genomic_DNA"/>
</dbReference>
<keyword evidence="2" id="KW-1185">Reference proteome</keyword>
<dbReference type="AlphaFoldDB" id="A0AAE8M006"/>
<sequence>MTFIRAGRSRHKEVLGGTLGCSVEYGL</sequence>
<comment type="caution">
    <text evidence="1">The sequence shown here is derived from an EMBL/GenBank/DDBJ whole genome shotgun (WGS) entry which is preliminary data.</text>
</comment>